<sequence>MPPVPRVALDGGHACVAAPPDALGATLKDRIGDTLTRPRAAVGVSVLGMVLLVLVGASAPNNHTLRAPLPLPLLAPMPGGVSTIAVYTSTALCCLGLFGLLGANDRGWRPRPRGLFCVGAATVAIVTNLTPVGSSDTASYAAYGRIAALGGDPYVTTPGQLGGGYAHLVSGVWLGTPSVYGPVATWLQAAAAQIGGQRPWLTIWLLMLVNGAAFLAAGYLLIRTADDPVRAALLWVANPLLIVLLVAGGHLDTLIAALAVCAVHHSRRATRPRDDLLVGLLVGVACGLKISAVLLGVGLLWPLLRDRAWARAARQTSAFAAVSLAGYYPFGLHALAPLSSAARLVSVPSLWAAVQQLGLGVLGSAVTSTVISLAWPVVMLVLAWLLHRRIPAQASLAASVPFALGFAWILAAPWSMPWYTATVWATAALLPRGPLIRWLILTTSVLAFSHNSGGHGWTW</sequence>
<accession>A0ABT1P6E2</accession>
<evidence type="ECO:0008006" key="4">
    <source>
        <dbReference type="Google" id="ProtNLM"/>
    </source>
</evidence>
<keyword evidence="1" id="KW-0472">Membrane</keyword>
<protein>
    <recommendedName>
        <fullName evidence="4">DUF2029 domain-containing protein</fullName>
    </recommendedName>
</protein>
<reference evidence="2 3" key="1">
    <citation type="submission" date="2022-06" db="EMBL/GenBank/DDBJ databases">
        <title>Draft genome sequence of type strain Streptomyces rubrisoli DSM 42083.</title>
        <authorList>
            <person name="Duangmal K."/>
            <person name="Klaysubun C."/>
        </authorList>
    </citation>
    <scope>NUCLEOTIDE SEQUENCE [LARGE SCALE GENOMIC DNA]</scope>
    <source>
        <strain evidence="2 3">DSM 42083</strain>
    </source>
</reference>
<feature type="transmembrane region" description="Helical" evidence="1">
    <location>
        <begin position="280"/>
        <end position="304"/>
    </location>
</feature>
<feature type="transmembrane region" description="Helical" evidence="1">
    <location>
        <begin position="234"/>
        <end position="260"/>
    </location>
</feature>
<comment type="caution">
    <text evidence="2">The sequence shown here is derived from an EMBL/GenBank/DDBJ whole genome shotgun (WGS) entry which is preliminary data.</text>
</comment>
<evidence type="ECO:0000256" key="1">
    <source>
        <dbReference type="SAM" id="Phobius"/>
    </source>
</evidence>
<dbReference type="Pfam" id="PF26314">
    <property type="entry name" value="MptA_B_family"/>
    <property type="match status" value="1"/>
</dbReference>
<feature type="transmembrane region" description="Helical" evidence="1">
    <location>
        <begin position="356"/>
        <end position="384"/>
    </location>
</feature>
<organism evidence="2 3">
    <name type="scientific">Streptantibioticus rubrisoli</name>
    <dbReference type="NCBI Taxonomy" id="1387313"/>
    <lineage>
        <taxon>Bacteria</taxon>
        <taxon>Bacillati</taxon>
        <taxon>Actinomycetota</taxon>
        <taxon>Actinomycetes</taxon>
        <taxon>Kitasatosporales</taxon>
        <taxon>Streptomycetaceae</taxon>
        <taxon>Streptantibioticus</taxon>
    </lineage>
</organism>
<feature type="transmembrane region" description="Helical" evidence="1">
    <location>
        <begin position="79"/>
        <end position="103"/>
    </location>
</feature>
<name>A0ABT1P6E2_9ACTN</name>
<keyword evidence="1" id="KW-0812">Transmembrane</keyword>
<gene>
    <name evidence="2" type="ORF">NON19_02570</name>
</gene>
<dbReference type="RefSeq" id="WP_255924872.1">
    <property type="nucleotide sequence ID" value="NZ_JANFNH010000001.1"/>
</dbReference>
<keyword evidence="3" id="KW-1185">Reference proteome</keyword>
<evidence type="ECO:0000313" key="2">
    <source>
        <dbReference type="EMBL" id="MCQ4040939.1"/>
    </source>
</evidence>
<dbReference type="Proteomes" id="UP001206206">
    <property type="component" value="Unassembled WGS sequence"/>
</dbReference>
<feature type="transmembrane region" description="Helical" evidence="1">
    <location>
        <begin position="201"/>
        <end position="222"/>
    </location>
</feature>
<feature type="transmembrane region" description="Helical" evidence="1">
    <location>
        <begin position="40"/>
        <end position="59"/>
    </location>
</feature>
<evidence type="ECO:0000313" key="3">
    <source>
        <dbReference type="Proteomes" id="UP001206206"/>
    </source>
</evidence>
<proteinExistence type="predicted"/>
<feature type="transmembrane region" description="Helical" evidence="1">
    <location>
        <begin position="115"/>
        <end position="133"/>
    </location>
</feature>
<dbReference type="EMBL" id="JANFNH010000001">
    <property type="protein sequence ID" value="MCQ4040939.1"/>
    <property type="molecule type" value="Genomic_DNA"/>
</dbReference>
<feature type="transmembrane region" description="Helical" evidence="1">
    <location>
        <begin position="396"/>
        <end position="415"/>
    </location>
</feature>
<keyword evidence="1" id="KW-1133">Transmembrane helix</keyword>